<keyword evidence="3" id="KW-1003">Cell membrane</keyword>
<evidence type="ECO:0000256" key="1">
    <source>
        <dbReference type="ARBA" id="ARBA00004651"/>
    </source>
</evidence>
<evidence type="ECO:0000256" key="10">
    <source>
        <dbReference type="SAM" id="Phobius"/>
    </source>
</evidence>
<feature type="domain" description="EAL" evidence="11">
    <location>
        <begin position="287"/>
        <end position="541"/>
    </location>
</feature>
<organism evidence="12 13">
    <name type="scientific">Granulicella sibirica</name>
    <dbReference type="NCBI Taxonomy" id="2479048"/>
    <lineage>
        <taxon>Bacteria</taxon>
        <taxon>Pseudomonadati</taxon>
        <taxon>Acidobacteriota</taxon>
        <taxon>Terriglobia</taxon>
        <taxon>Terriglobales</taxon>
        <taxon>Acidobacteriaceae</taxon>
        <taxon>Granulicella</taxon>
    </lineage>
</organism>
<accession>A0A4Q0T3P6</accession>
<comment type="subcellular location">
    <subcellularLocation>
        <location evidence="1">Cell membrane</location>
        <topology evidence="1">Multi-pass membrane protein</topology>
    </subcellularLocation>
</comment>
<evidence type="ECO:0000256" key="3">
    <source>
        <dbReference type="ARBA" id="ARBA00022475"/>
    </source>
</evidence>
<dbReference type="InterPro" id="IPR050706">
    <property type="entry name" value="Cyclic-di-GMP_PDE-like"/>
</dbReference>
<keyword evidence="6" id="KW-0378">Hydrolase</keyword>
<sequence>MSGREPASASATRWGKSLLSQDRRRRVVWLVNFVVVILGALVGGTITFLIGQCAQQRAARAELRLYTREVLSVEERLGSETRATLKAIQSDNLEFCSDAELLYMRQQLFRSALIRDIGRTRGDKLYCTTGRGRLSVALPRDTPNFEFEDRLVFRDIPLAIYPGGTGEVIESNGVSLVYSHEFFATLDHPPVFYTVFIVNSSKHQVFALYGPDVPLSVDEILTGALVERRNGELYEAICSDKYPGCIVGRLSVSAWAEQYRDFVLESQVAGGLLGAAIAFILLQFYHTRSMEVELRRAVRRGTLRLVYQPIVDLKTGRIVAVEALLRWSRRGRDVSPEVFVALAERRRFIGALTRWVIRNVILELGTTIEERHIRVTVNIASEDLKDLGFPAFLTDCLQKARLTANLIGLELTERSAAEGTSAATAIGLLRSLGHSIYIDDFGTGYSSLSYLHRLAPDAIKIDRSFTQTIGTEAVTAPVVPLILEMASKLNMLVVVEGIESREQAVYFNAAVPNGSPIWGQGWLFGKPMPVSELRSLLARNSATQR</sequence>
<dbReference type="GO" id="GO:0071111">
    <property type="term" value="F:cyclic-guanylate-specific phosphodiesterase activity"/>
    <property type="evidence" value="ECO:0007669"/>
    <property type="project" value="UniProtKB-EC"/>
</dbReference>
<keyword evidence="4" id="KW-0973">c-di-GMP</keyword>
<keyword evidence="8 10" id="KW-0472">Membrane</keyword>
<dbReference type="CDD" id="cd01948">
    <property type="entry name" value="EAL"/>
    <property type="match status" value="1"/>
</dbReference>
<dbReference type="PANTHER" id="PTHR33121">
    <property type="entry name" value="CYCLIC DI-GMP PHOSPHODIESTERASE PDEF"/>
    <property type="match status" value="1"/>
</dbReference>
<protein>
    <recommendedName>
        <fullName evidence="2">cyclic-guanylate-specific phosphodiesterase</fullName>
        <ecNumber evidence="2">3.1.4.52</ecNumber>
    </recommendedName>
</protein>
<evidence type="ECO:0000256" key="8">
    <source>
        <dbReference type="ARBA" id="ARBA00023136"/>
    </source>
</evidence>
<evidence type="ECO:0000256" key="2">
    <source>
        <dbReference type="ARBA" id="ARBA00012282"/>
    </source>
</evidence>
<evidence type="ECO:0000256" key="7">
    <source>
        <dbReference type="ARBA" id="ARBA00022989"/>
    </source>
</evidence>
<comment type="caution">
    <text evidence="12">The sequence shown here is derived from an EMBL/GenBank/DDBJ whole genome shotgun (WGS) entry which is preliminary data.</text>
</comment>
<feature type="transmembrane region" description="Helical" evidence="10">
    <location>
        <begin position="27"/>
        <end position="50"/>
    </location>
</feature>
<dbReference type="InterPro" id="IPR024744">
    <property type="entry name" value="CSS-motif_dom"/>
</dbReference>
<dbReference type="SUPFAM" id="SSF141868">
    <property type="entry name" value="EAL domain-like"/>
    <property type="match status" value="1"/>
</dbReference>
<keyword evidence="7 10" id="KW-1133">Transmembrane helix</keyword>
<dbReference type="PROSITE" id="PS50883">
    <property type="entry name" value="EAL"/>
    <property type="match status" value="1"/>
</dbReference>
<reference evidence="13" key="2">
    <citation type="submission" date="2019-02" db="EMBL/GenBank/DDBJ databases">
        <title>Granulicella sibirica sp. nov., a psychrotolerant acidobacterium isolated from an organic soil layer in forested tundra, West Siberia.</title>
        <authorList>
            <person name="Oshkin I.Y."/>
            <person name="Kulichevskaya I.S."/>
            <person name="Rijpstra W.I.C."/>
            <person name="Sinninghe Damste J.S."/>
            <person name="Rakitin A.L."/>
            <person name="Ravin N.V."/>
            <person name="Dedysh S.N."/>
        </authorList>
    </citation>
    <scope>NUCLEOTIDE SEQUENCE [LARGE SCALE GENOMIC DNA]</scope>
    <source>
        <strain evidence="13">AF10</strain>
    </source>
</reference>
<dbReference type="SMART" id="SM00052">
    <property type="entry name" value="EAL"/>
    <property type="match status" value="1"/>
</dbReference>
<dbReference type="EC" id="3.1.4.52" evidence="2"/>
<evidence type="ECO:0000256" key="5">
    <source>
        <dbReference type="ARBA" id="ARBA00022692"/>
    </source>
</evidence>
<dbReference type="AlphaFoldDB" id="A0A4Q0T3P6"/>
<dbReference type="Proteomes" id="UP000289437">
    <property type="component" value="Unassembled WGS sequence"/>
</dbReference>
<dbReference type="Pfam" id="PF12792">
    <property type="entry name" value="CSS-motif"/>
    <property type="match status" value="1"/>
</dbReference>
<keyword evidence="5 10" id="KW-0812">Transmembrane</keyword>
<dbReference type="InterPro" id="IPR001633">
    <property type="entry name" value="EAL_dom"/>
</dbReference>
<evidence type="ECO:0000259" key="11">
    <source>
        <dbReference type="PROSITE" id="PS50883"/>
    </source>
</evidence>
<evidence type="ECO:0000313" key="12">
    <source>
        <dbReference type="EMBL" id="RXH58233.1"/>
    </source>
</evidence>
<dbReference type="GO" id="GO:0005886">
    <property type="term" value="C:plasma membrane"/>
    <property type="evidence" value="ECO:0007669"/>
    <property type="project" value="UniProtKB-SubCell"/>
</dbReference>
<evidence type="ECO:0000256" key="6">
    <source>
        <dbReference type="ARBA" id="ARBA00022801"/>
    </source>
</evidence>
<gene>
    <name evidence="12" type="ORF">GRAN_1543</name>
</gene>
<dbReference type="Gene3D" id="3.20.20.450">
    <property type="entry name" value="EAL domain"/>
    <property type="match status" value="1"/>
</dbReference>
<name>A0A4Q0T3P6_9BACT</name>
<evidence type="ECO:0000256" key="4">
    <source>
        <dbReference type="ARBA" id="ARBA00022636"/>
    </source>
</evidence>
<evidence type="ECO:0000256" key="9">
    <source>
        <dbReference type="ARBA" id="ARBA00034290"/>
    </source>
</evidence>
<proteinExistence type="predicted"/>
<dbReference type="Pfam" id="PF00563">
    <property type="entry name" value="EAL"/>
    <property type="match status" value="1"/>
</dbReference>
<evidence type="ECO:0000313" key="13">
    <source>
        <dbReference type="Proteomes" id="UP000289437"/>
    </source>
</evidence>
<dbReference type="InterPro" id="IPR035919">
    <property type="entry name" value="EAL_sf"/>
</dbReference>
<keyword evidence="13" id="KW-1185">Reference proteome</keyword>
<reference evidence="12 13" key="1">
    <citation type="submission" date="2018-11" db="EMBL/GenBank/DDBJ databases">
        <authorList>
            <person name="Mardanov A.V."/>
            <person name="Ravin N.V."/>
            <person name="Dedysh S.N."/>
        </authorList>
    </citation>
    <scope>NUCLEOTIDE SEQUENCE [LARGE SCALE GENOMIC DNA]</scope>
    <source>
        <strain evidence="12 13">AF10</strain>
    </source>
</reference>
<comment type="catalytic activity">
    <reaction evidence="9">
        <text>3',3'-c-di-GMP + H2O = 5'-phosphoguanylyl(3'-&gt;5')guanosine + H(+)</text>
        <dbReference type="Rhea" id="RHEA:24902"/>
        <dbReference type="ChEBI" id="CHEBI:15377"/>
        <dbReference type="ChEBI" id="CHEBI:15378"/>
        <dbReference type="ChEBI" id="CHEBI:58754"/>
        <dbReference type="ChEBI" id="CHEBI:58805"/>
        <dbReference type="EC" id="3.1.4.52"/>
    </reaction>
</comment>
<dbReference type="EMBL" id="RDSM01000001">
    <property type="protein sequence ID" value="RXH58233.1"/>
    <property type="molecule type" value="Genomic_DNA"/>
</dbReference>
<dbReference type="PANTHER" id="PTHR33121:SF79">
    <property type="entry name" value="CYCLIC DI-GMP PHOSPHODIESTERASE PDED-RELATED"/>
    <property type="match status" value="1"/>
</dbReference>